<dbReference type="EMBL" id="DAKRPA010000319">
    <property type="protein sequence ID" value="DAZ93399.1"/>
    <property type="molecule type" value="Genomic_DNA"/>
</dbReference>
<evidence type="ECO:0000259" key="1">
    <source>
        <dbReference type="Pfam" id="PF22936"/>
    </source>
</evidence>
<protein>
    <recommendedName>
        <fullName evidence="1">Retrovirus-related Pol polyprotein from transposon TNT 1-94-like beta-barrel domain-containing protein</fullName>
    </recommendedName>
</protein>
<feature type="domain" description="Retrovirus-related Pol polyprotein from transposon TNT 1-94-like beta-barrel" evidence="1">
    <location>
        <begin position="7"/>
        <end position="62"/>
    </location>
</feature>
<reference evidence="2" key="1">
    <citation type="submission" date="2022-11" db="EMBL/GenBank/DDBJ databases">
        <authorList>
            <person name="Morgan W.R."/>
            <person name="Tartar A."/>
        </authorList>
    </citation>
    <scope>NUCLEOTIDE SEQUENCE</scope>
    <source>
        <strain evidence="2">ARSEF 373</strain>
    </source>
</reference>
<comment type="caution">
    <text evidence="2">The sequence shown here is derived from an EMBL/GenBank/DDBJ whole genome shotgun (WGS) entry which is preliminary data.</text>
</comment>
<evidence type="ECO:0000313" key="3">
    <source>
        <dbReference type="Proteomes" id="UP001146120"/>
    </source>
</evidence>
<dbReference type="Pfam" id="PF22936">
    <property type="entry name" value="Pol_BBD"/>
    <property type="match status" value="1"/>
</dbReference>
<organism evidence="2 3">
    <name type="scientific">Lagenidium giganteum</name>
    <dbReference type="NCBI Taxonomy" id="4803"/>
    <lineage>
        <taxon>Eukaryota</taxon>
        <taxon>Sar</taxon>
        <taxon>Stramenopiles</taxon>
        <taxon>Oomycota</taxon>
        <taxon>Peronosporomycetes</taxon>
        <taxon>Pythiales</taxon>
        <taxon>Pythiaceae</taxon>
    </lineage>
</organism>
<proteinExistence type="predicted"/>
<sequence length="67" mass="7590">MKTEPCHRSIRVANGEKMRATCKGVVVLHCEDDQLPLVLDHVYYVPQLPHNLLSMSQLEQNGATINF</sequence>
<keyword evidence="3" id="KW-1185">Reference proteome</keyword>
<dbReference type="Proteomes" id="UP001146120">
    <property type="component" value="Unassembled WGS sequence"/>
</dbReference>
<gene>
    <name evidence="2" type="ORF">N0F65_009718</name>
</gene>
<name>A0AAV2YJ97_9STRA</name>
<reference evidence="2" key="2">
    <citation type="journal article" date="2023" name="Microbiol Resour">
        <title>Decontamination and Annotation of the Draft Genome Sequence of the Oomycete Lagenidium giganteum ARSEF 373.</title>
        <authorList>
            <person name="Morgan W.R."/>
            <person name="Tartar A."/>
        </authorList>
    </citation>
    <scope>NUCLEOTIDE SEQUENCE</scope>
    <source>
        <strain evidence="2">ARSEF 373</strain>
    </source>
</reference>
<dbReference type="AlphaFoldDB" id="A0AAV2YJ97"/>
<dbReference type="InterPro" id="IPR054722">
    <property type="entry name" value="PolX-like_BBD"/>
</dbReference>
<evidence type="ECO:0000313" key="2">
    <source>
        <dbReference type="EMBL" id="DAZ93399.1"/>
    </source>
</evidence>
<accession>A0AAV2YJ97</accession>